<gene>
    <name evidence="1" type="ORF">OGAPHI_006894</name>
</gene>
<dbReference type="Proteomes" id="UP000769157">
    <property type="component" value="Unassembled WGS sequence"/>
</dbReference>
<dbReference type="EMBL" id="JAEUBE010000504">
    <property type="protein sequence ID" value="KAH3660308.1"/>
    <property type="molecule type" value="Genomic_DNA"/>
</dbReference>
<name>A0A9P8NTY7_9ASCO</name>
<comment type="caution">
    <text evidence="1">The sequence shown here is derived from an EMBL/GenBank/DDBJ whole genome shotgun (WGS) entry which is preliminary data.</text>
</comment>
<dbReference type="AlphaFoldDB" id="A0A9P8NTY7"/>
<dbReference type="RefSeq" id="XP_046058011.1">
    <property type="nucleotide sequence ID" value="XM_046208230.1"/>
</dbReference>
<organism evidence="1 2">
    <name type="scientific">Ogataea philodendri</name>
    <dbReference type="NCBI Taxonomy" id="1378263"/>
    <lineage>
        <taxon>Eukaryota</taxon>
        <taxon>Fungi</taxon>
        <taxon>Dikarya</taxon>
        <taxon>Ascomycota</taxon>
        <taxon>Saccharomycotina</taxon>
        <taxon>Pichiomycetes</taxon>
        <taxon>Pichiales</taxon>
        <taxon>Pichiaceae</taxon>
        <taxon>Ogataea</taxon>
    </lineage>
</organism>
<reference evidence="1" key="1">
    <citation type="journal article" date="2021" name="Open Biol.">
        <title>Shared evolutionary footprints suggest mitochondrial oxidative damage underlies multiple complex I losses in fungi.</title>
        <authorList>
            <person name="Schikora-Tamarit M.A."/>
            <person name="Marcet-Houben M."/>
            <person name="Nosek J."/>
            <person name="Gabaldon T."/>
        </authorList>
    </citation>
    <scope>NUCLEOTIDE SEQUENCE</scope>
    <source>
        <strain evidence="1">CBS6075</strain>
    </source>
</reference>
<keyword evidence="2" id="KW-1185">Reference proteome</keyword>
<reference evidence="1" key="2">
    <citation type="submission" date="2021-01" db="EMBL/GenBank/DDBJ databases">
        <authorList>
            <person name="Schikora-Tamarit M.A."/>
        </authorList>
    </citation>
    <scope>NUCLEOTIDE SEQUENCE</scope>
    <source>
        <strain evidence="1">CBS6075</strain>
    </source>
</reference>
<protein>
    <submittedName>
        <fullName evidence="1">Uncharacterized protein</fullName>
    </submittedName>
</protein>
<sequence length="133" mass="14935">MMIGTMILRHPFTLSFETALVNATSVSMANLGSLSWDEYSSSTSFGIKFSNNRPWTSLCLISDLMVCVEIAFRLGSSETSPWTMNSDTHLASSVVRGSSLIVVMRMETVRMEFFCETSSLFLMEWKNCDKLAF</sequence>
<dbReference type="GeneID" id="70238858"/>
<proteinExistence type="predicted"/>
<evidence type="ECO:0000313" key="2">
    <source>
        <dbReference type="Proteomes" id="UP000769157"/>
    </source>
</evidence>
<evidence type="ECO:0000313" key="1">
    <source>
        <dbReference type="EMBL" id="KAH3660308.1"/>
    </source>
</evidence>
<accession>A0A9P8NTY7</accession>